<dbReference type="Proteomes" id="UP000277212">
    <property type="component" value="Unassembled WGS sequence"/>
</dbReference>
<organism evidence="2 3">
    <name type="scientific">Fusarium kuroshium</name>
    <dbReference type="NCBI Taxonomy" id="2010991"/>
    <lineage>
        <taxon>Eukaryota</taxon>
        <taxon>Fungi</taxon>
        <taxon>Dikarya</taxon>
        <taxon>Ascomycota</taxon>
        <taxon>Pezizomycotina</taxon>
        <taxon>Sordariomycetes</taxon>
        <taxon>Hypocreomycetidae</taxon>
        <taxon>Hypocreales</taxon>
        <taxon>Nectriaceae</taxon>
        <taxon>Fusarium</taxon>
        <taxon>Fusarium solani species complex</taxon>
    </lineage>
</organism>
<evidence type="ECO:0000259" key="1">
    <source>
        <dbReference type="Pfam" id="PF20150"/>
    </source>
</evidence>
<dbReference type="OrthoDB" id="3473305at2759"/>
<dbReference type="PANTHER" id="PTHR35910">
    <property type="entry name" value="2EXR DOMAIN-CONTAINING PROTEIN"/>
    <property type="match status" value="1"/>
</dbReference>
<proteinExistence type="predicted"/>
<evidence type="ECO:0000313" key="3">
    <source>
        <dbReference type="Proteomes" id="UP000277212"/>
    </source>
</evidence>
<dbReference type="Pfam" id="PF20150">
    <property type="entry name" value="2EXR"/>
    <property type="match status" value="1"/>
</dbReference>
<dbReference type="EMBL" id="NKUJ01000053">
    <property type="protein sequence ID" value="RMJ16064.1"/>
    <property type="molecule type" value="Genomic_DNA"/>
</dbReference>
<sequence>MATFHPFPHLPLEIRTIIWHMTVEPRQVEIRLKDAPWGFFKTLHATSTTPIPSVMQACHESRNLGLYQRGFAIGAEPRYLWVNYDIDLISIGKTWFRRLGDCRRIIRRLKFQRENCQGFFYSASENWEAFTNLQEMYILCEDGVLNWHDGLEFWRWPCPVENVRFIDFESGEEGEIVDGDELDRRWDEILAQSDEDEA</sequence>
<dbReference type="AlphaFoldDB" id="A0A3M2SET9"/>
<dbReference type="InterPro" id="IPR045518">
    <property type="entry name" value="2EXR"/>
</dbReference>
<protein>
    <recommendedName>
        <fullName evidence="1">2EXR domain-containing protein</fullName>
    </recommendedName>
</protein>
<keyword evidence="3" id="KW-1185">Reference proteome</keyword>
<dbReference type="PANTHER" id="PTHR35910:SF1">
    <property type="entry name" value="2EXR DOMAIN-CONTAINING PROTEIN"/>
    <property type="match status" value="1"/>
</dbReference>
<evidence type="ECO:0000313" key="2">
    <source>
        <dbReference type="EMBL" id="RMJ16064.1"/>
    </source>
</evidence>
<accession>A0A3M2SET9</accession>
<name>A0A3M2SET9_9HYPO</name>
<gene>
    <name evidence="2" type="ORF">CDV36_004210</name>
</gene>
<comment type="caution">
    <text evidence="2">The sequence shown here is derived from an EMBL/GenBank/DDBJ whole genome shotgun (WGS) entry which is preliminary data.</text>
</comment>
<reference evidence="2 3" key="1">
    <citation type="submission" date="2017-06" db="EMBL/GenBank/DDBJ databases">
        <title>Comparative genomic analysis of Ambrosia Fusariam Clade fungi.</title>
        <authorList>
            <person name="Stajich J.E."/>
            <person name="Carrillo J."/>
            <person name="Kijimoto T."/>
            <person name="Eskalen A."/>
            <person name="O'Donnell K."/>
            <person name="Kasson M."/>
        </authorList>
    </citation>
    <scope>NUCLEOTIDE SEQUENCE [LARGE SCALE GENOMIC DNA]</scope>
    <source>
        <strain evidence="2">UCR3666</strain>
    </source>
</reference>
<feature type="domain" description="2EXR" evidence="1">
    <location>
        <begin position="4"/>
        <end position="89"/>
    </location>
</feature>